<gene>
    <name evidence="1" type="ORF">M752DRAFT_279626</name>
</gene>
<evidence type="ECO:0000313" key="2">
    <source>
        <dbReference type="Proteomes" id="UP000254937"/>
    </source>
</evidence>
<dbReference type="AlphaFoldDB" id="A0A370P654"/>
<reference evidence="1 2" key="1">
    <citation type="submission" date="2018-07" db="EMBL/GenBank/DDBJ databases">
        <title>Section-level genome sequencing of Aspergillus section Nigri to investigate inter- and intra-species variation.</title>
        <authorList>
            <consortium name="DOE Joint Genome Institute"/>
            <person name="Vesth T.C."/>
            <person name="Nybo J.L."/>
            <person name="Theobald S."/>
            <person name="Frisvad J.C."/>
            <person name="Larsen T.O."/>
            <person name="Nielsen K.F."/>
            <person name="Hoof J.B."/>
            <person name="Brandl J."/>
            <person name="Salamov A."/>
            <person name="Riley R."/>
            <person name="Gladden J.M."/>
            <person name="Phatale P."/>
            <person name="Nielsen M.T."/>
            <person name="Lyhne E.K."/>
            <person name="Kogle M.E."/>
            <person name="Strasser K."/>
            <person name="McDonnell E."/>
            <person name="Barry K."/>
            <person name="Clum A."/>
            <person name="Chen C."/>
            <person name="Nolan M."/>
            <person name="Sandor L."/>
            <person name="Kuo A."/>
            <person name="Lipzen A."/>
            <person name="Hainaut M."/>
            <person name="Drula E."/>
            <person name="Tsang A."/>
            <person name="Magnuson J.K."/>
            <person name="Henrissat B."/>
            <person name="Wiebenga A."/>
            <person name="Simmons B.A."/>
            <person name="Makela M.R."/>
            <person name="De vries R.P."/>
            <person name="Grigoriev I.V."/>
            <person name="Mortensen U.H."/>
            <person name="Baker S.E."/>
            <person name="Andersen M.R."/>
        </authorList>
    </citation>
    <scope>NUCLEOTIDE SEQUENCE [LARGE SCALE GENOMIC DNA]</scope>
    <source>
        <strain evidence="1 2">ATCC 13157</strain>
    </source>
</reference>
<dbReference type="Proteomes" id="UP000254937">
    <property type="component" value="Unassembled WGS sequence"/>
</dbReference>
<proteinExistence type="predicted"/>
<dbReference type="EMBL" id="KZ851871">
    <property type="protein sequence ID" value="RDK37352.1"/>
    <property type="molecule type" value="Genomic_DNA"/>
</dbReference>
<organism evidence="1 2">
    <name type="scientific">Aspergillus phoenicis ATCC 13157</name>
    <dbReference type="NCBI Taxonomy" id="1353007"/>
    <lineage>
        <taxon>Eukaryota</taxon>
        <taxon>Fungi</taxon>
        <taxon>Dikarya</taxon>
        <taxon>Ascomycota</taxon>
        <taxon>Pezizomycotina</taxon>
        <taxon>Eurotiomycetes</taxon>
        <taxon>Eurotiomycetidae</taxon>
        <taxon>Eurotiales</taxon>
        <taxon>Aspergillaceae</taxon>
        <taxon>Aspergillus</taxon>
    </lineage>
</organism>
<protein>
    <submittedName>
        <fullName evidence="1">Uncharacterized protein</fullName>
    </submittedName>
</protein>
<sequence length="254" mass="29395">MSESKEHQARRHAIKAVAQTISNRPEIRYQHKDLDHLPIQILHMPLSADGDPLFKPEFFWPYQKPLPDPDEEIEFSPSSPKEAMRPLDEAMILSDYFGEYITDATLVHKVDWQHNPRQTIDFPCILHEIDQEKSLDWRVDGINGIPGGPRMKSLLLESVNADDDQITRGEILCMCRIMHTCLCSRKYRAHQVSPVLLISFVGPRHARILMGHHDGTNLVIRQSKRFAFWEQNIPDWKILLRWWCSSAVGDTING</sequence>
<keyword evidence="2" id="KW-1185">Reference proteome</keyword>
<name>A0A370P654_ASPPH</name>
<accession>A0A370P654</accession>
<evidence type="ECO:0000313" key="1">
    <source>
        <dbReference type="EMBL" id="RDK37352.1"/>
    </source>
</evidence>